<gene>
    <name evidence="2" type="ORF">G9Q97_07670</name>
</gene>
<feature type="domain" description="Secretion system C-terminal sorting" evidence="1">
    <location>
        <begin position="543"/>
        <end position="611"/>
    </location>
</feature>
<keyword evidence="3" id="KW-1185">Reference proteome</keyword>
<evidence type="ECO:0000313" key="3">
    <source>
        <dbReference type="Proteomes" id="UP000649799"/>
    </source>
</evidence>
<dbReference type="InterPro" id="IPR026444">
    <property type="entry name" value="Secre_tail"/>
</dbReference>
<sequence>MSKRGLSVITILLCSVFCFHQNGYGQFRQLPAPQSPNKKKASISNLRVNEEHVQLPFWEDFSSGQISENKWEGRGAISSFTIGINPPSLGVVFLDGVDENGNPYSQSRLQNGEGDELVSMPFNLADLDQETAASLFISFFWQAGGQGELPDDNDALGLYFLDREDNWQEAWRQQGGEEPGSQNFEQVILPVPPDFHHENFRFKFAHSGRLSGPFDTWIIDYVFLNSGRDVADTFTEDRALTRLPGSPFAPYQAIPHFEFVPEQLSGTVDGEFKNLNNRFRAMEYTIEFLDAATGRLIASPNQRTPFNPVPQALERRGFSSNMPEALDIMADNPFDLEVLTTLSAGDTYLVQSITGQDTLYHENVDFRVNDTSRIVIPFRDFYAYDNGSPDYAAGINQRGGMLALQYEALNPAYISGVSINFTNFSQRGNAIELMVWDSLDHAPLFQKEVIIPPDTALSAFAYFPLDTNIMVQETFHVGFTQFSNDYIHVGLDKSGDTGDKIFFNVLGSWQQNEEVAGNLMIRPHLSPSPPVEVPEETATDMRLYPNPVQDLLYISGEVSEIEVFDFQGRQIKIPVEGEKSSKILNFTGSQKGMYLIKMMKNGHPVTKRIIVN</sequence>
<organism evidence="2 3">
    <name type="scientific">Cyclobacterium plantarum</name>
    <dbReference type="NCBI Taxonomy" id="2716263"/>
    <lineage>
        <taxon>Bacteria</taxon>
        <taxon>Pseudomonadati</taxon>
        <taxon>Bacteroidota</taxon>
        <taxon>Cytophagia</taxon>
        <taxon>Cytophagales</taxon>
        <taxon>Cyclobacteriaceae</taxon>
        <taxon>Cyclobacterium</taxon>
    </lineage>
</organism>
<dbReference type="RefSeq" id="WP_166144907.1">
    <property type="nucleotide sequence ID" value="NZ_JAANYN010000002.1"/>
</dbReference>
<protein>
    <submittedName>
        <fullName evidence="2">T9SS type A sorting domain-containing protein</fullName>
    </submittedName>
</protein>
<dbReference type="EMBL" id="JAANYN010000002">
    <property type="protein sequence ID" value="NHE56689.1"/>
    <property type="molecule type" value="Genomic_DNA"/>
</dbReference>
<evidence type="ECO:0000259" key="1">
    <source>
        <dbReference type="Pfam" id="PF18962"/>
    </source>
</evidence>
<dbReference type="Pfam" id="PF18962">
    <property type="entry name" value="Por_Secre_tail"/>
    <property type="match status" value="1"/>
</dbReference>
<proteinExistence type="predicted"/>
<comment type="caution">
    <text evidence="2">The sequence shown here is derived from an EMBL/GenBank/DDBJ whole genome shotgun (WGS) entry which is preliminary data.</text>
</comment>
<evidence type="ECO:0000313" key="2">
    <source>
        <dbReference type="EMBL" id="NHE56689.1"/>
    </source>
</evidence>
<name>A0ABX0H8L8_9BACT</name>
<reference evidence="2 3" key="1">
    <citation type="submission" date="2020-03" db="EMBL/GenBank/DDBJ databases">
        <title>Cyclobacterium plantarum sp. nov., a marine bacterium isolated from a coastal-marine wetland.</title>
        <authorList>
            <person name="Sanchez-Porro C."/>
            <person name="Ventosa A."/>
            <person name="Amoozegar M."/>
        </authorList>
    </citation>
    <scope>NUCLEOTIDE SEQUENCE [LARGE SCALE GENOMIC DNA]</scope>
    <source>
        <strain evidence="2 3">GBPx2</strain>
    </source>
</reference>
<accession>A0ABX0H8L8</accession>
<dbReference type="Proteomes" id="UP000649799">
    <property type="component" value="Unassembled WGS sequence"/>
</dbReference>
<dbReference type="NCBIfam" id="TIGR04183">
    <property type="entry name" value="Por_Secre_tail"/>
    <property type="match status" value="1"/>
</dbReference>